<dbReference type="EMBL" id="BTGU01016250">
    <property type="protein sequence ID" value="GMN70738.1"/>
    <property type="molecule type" value="Genomic_DNA"/>
</dbReference>
<accession>A0AA88EBH2</accession>
<dbReference type="Proteomes" id="UP001187192">
    <property type="component" value="Unassembled WGS sequence"/>
</dbReference>
<evidence type="ECO:0000313" key="2">
    <source>
        <dbReference type="Proteomes" id="UP001187192"/>
    </source>
</evidence>
<organism evidence="1 2">
    <name type="scientific">Ficus carica</name>
    <name type="common">Common fig</name>
    <dbReference type="NCBI Taxonomy" id="3494"/>
    <lineage>
        <taxon>Eukaryota</taxon>
        <taxon>Viridiplantae</taxon>
        <taxon>Streptophyta</taxon>
        <taxon>Embryophyta</taxon>
        <taxon>Tracheophyta</taxon>
        <taxon>Spermatophyta</taxon>
        <taxon>Magnoliopsida</taxon>
        <taxon>eudicotyledons</taxon>
        <taxon>Gunneridae</taxon>
        <taxon>Pentapetalae</taxon>
        <taxon>rosids</taxon>
        <taxon>fabids</taxon>
        <taxon>Rosales</taxon>
        <taxon>Moraceae</taxon>
        <taxon>Ficeae</taxon>
        <taxon>Ficus</taxon>
    </lineage>
</organism>
<evidence type="ECO:0000313" key="1">
    <source>
        <dbReference type="EMBL" id="GMN70738.1"/>
    </source>
</evidence>
<name>A0AA88EBH2_FICCA</name>
<comment type="caution">
    <text evidence="1">The sequence shown here is derived from an EMBL/GenBank/DDBJ whole genome shotgun (WGS) entry which is preliminary data.</text>
</comment>
<keyword evidence="2" id="KW-1185">Reference proteome</keyword>
<gene>
    <name evidence="1" type="ORF">TIFTF001_055055</name>
</gene>
<sequence length="74" mass="8508">MSAATIADVSSHVHILVHLDIAVIHGRPLLLSRNPFRNLLSRSSWPRLLARASLTRRRLDWQAYPEDTFLHDII</sequence>
<protein>
    <submittedName>
        <fullName evidence="1">Uncharacterized protein</fullName>
    </submittedName>
</protein>
<reference evidence="1" key="1">
    <citation type="submission" date="2023-07" db="EMBL/GenBank/DDBJ databases">
        <title>draft genome sequence of fig (Ficus carica).</title>
        <authorList>
            <person name="Takahashi T."/>
            <person name="Nishimura K."/>
        </authorList>
    </citation>
    <scope>NUCLEOTIDE SEQUENCE</scope>
</reference>
<proteinExistence type="predicted"/>
<dbReference type="AlphaFoldDB" id="A0AA88EBH2"/>